<evidence type="ECO:0000313" key="2">
    <source>
        <dbReference type="EMBL" id="SEL29338.1"/>
    </source>
</evidence>
<keyword evidence="1" id="KW-1133">Transmembrane helix</keyword>
<gene>
    <name evidence="2" type="ORF">SAMN05216469_11822</name>
</gene>
<organism evidence="2 3">
    <name type="scientific">Ruminococcus albus</name>
    <dbReference type="NCBI Taxonomy" id="1264"/>
    <lineage>
        <taxon>Bacteria</taxon>
        <taxon>Bacillati</taxon>
        <taxon>Bacillota</taxon>
        <taxon>Clostridia</taxon>
        <taxon>Eubacteriales</taxon>
        <taxon>Oscillospiraceae</taxon>
        <taxon>Ruminococcus</taxon>
    </lineage>
</organism>
<feature type="transmembrane region" description="Helical" evidence="1">
    <location>
        <begin position="143"/>
        <end position="161"/>
    </location>
</feature>
<dbReference type="EMBL" id="FOAT01000018">
    <property type="protein sequence ID" value="SEL29338.1"/>
    <property type="molecule type" value="Genomic_DNA"/>
</dbReference>
<sequence length="165" mass="18369">MRKSVLLTAILIIFVICELFAFSAAKDCKQTEKDSNENYTEYEAAPDDYIVTTGTITDIIEAGTVPEEQPLAGGTDYRICIIKFETSDGRSFTDFFFPSDSKKDKVGRNVEIAYKPVEDSMVNNVIATRTEYIPNTIPIRNNLILRIVFGVGIAVSLVLNLRAKS</sequence>
<dbReference type="RefSeq" id="WP_074835418.1">
    <property type="nucleotide sequence ID" value="NZ_FOAT01000018.1"/>
</dbReference>
<proteinExistence type="predicted"/>
<name>A0A1H7P1Z1_RUMAL</name>
<dbReference type="AlphaFoldDB" id="A0A1H7P1Z1"/>
<evidence type="ECO:0000256" key="1">
    <source>
        <dbReference type="SAM" id="Phobius"/>
    </source>
</evidence>
<reference evidence="2 3" key="1">
    <citation type="submission" date="2016-10" db="EMBL/GenBank/DDBJ databases">
        <authorList>
            <person name="de Groot N.N."/>
        </authorList>
    </citation>
    <scope>NUCLEOTIDE SEQUENCE [LARGE SCALE GENOMIC DNA]</scope>
    <source>
        <strain evidence="2 3">KH2T6</strain>
    </source>
</reference>
<accession>A0A1H7P1Z1</accession>
<protein>
    <submittedName>
        <fullName evidence="2">Uncharacterized protein</fullName>
    </submittedName>
</protein>
<dbReference type="OrthoDB" id="9822658at2"/>
<dbReference type="Proteomes" id="UP000186015">
    <property type="component" value="Unassembled WGS sequence"/>
</dbReference>
<keyword evidence="1" id="KW-0812">Transmembrane</keyword>
<evidence type="ECO:0000313" key="3">
    <source>
        <dbReference type="Proteomes" id="UP000186015"/>
    </source>
</evidence>
<keyword evidence="1" id="KW-0472">Membrane</keyword>